<comment type="caution">
    <text evidence="3">The sequence shown here is derived from an EMBL/GenBank/DDBJ whole genome shotgun (WGS) entry which is preliminary data.</text>
</comment>
<gene>
    <name evidence="3" type="ORF">ACFPXP_05985</name>
</gene>
<dbReference type="InterPro" id="IPR018309">
    <property type="entry name" value="Tscrpt_reg_PadR_C"/>
</dbReference>
<dbReference type="RefSeq" id="WP_379893285.1">
    <property type="nucleotide sequence ID" value="NZ_CBCSCT010000004.1"/>
</dbReference>
<protein>
    <submittedName>
        <fullName evidence="3">PadR family transcriptional regulator</fullName>
    </submittedName>
</protein>
<feature type="domain" description="Transcription regulator PadR C-terminal" evidence="2">
    <location>
        <begin position="103"/>
        <end position="184"/>
    </location>
</feature>
<sequence length="189" mass="21992">MSRSKTKIKTSMFAVLGILAIGPQSGYDIKKLMERSTRYFWNENYGQIYPHLSALLDNQDVTMHIEKQDGKPDRKVYTITDKGKKSLEDWLRTPLKLSIMEQKNELLLRLFFGQHASPETNIQHLKSLKEQLQDQLFVLETMEDEIRSCHPDDPNLTYWLITINYGKLQSKALIEWCEDSIQLLNGSAE</sequence>
<dbReference type="SUPFAM" id="SSF46785">
    <property type="entry name" value="Winged helix' DNA-binding domain"/>
    <property type="match status" value="1"/>
</dbReference>
<feature type="domain" description="Transcription regulator PadR N-terminal" evidence="1">
    <location>
        <begin position="15"/>
        <end position="88"/>
    </location>
</feature>
<evidence type="ECO:0000259" key="2">
    <source>
        <dbReference type="Pfam" id="PF10400"/>
    </source>
</evidence>
<dbReference type="EMBL" id="JBHSQV010000035">
    <property type="protein sequence ID" value="MFC5985981.1"/>
    <property type="molecule type" value="Genomic_DNA"/>
</dbReference>
<proteinExistence type="predicted"/>
<accession>A0ABW1ILN0</accession>
<dbReference type="InterPro" id="IPR036390">
    <property type="entry name" value="WH_DNA-bd_sf"/>
</dbReference>
<dbReference type="Proteomes" id="UP001596250">
    <property type="component" value="Unassembled WGS sequence"/>
</dbReference>
<dbReference type="PANTHER" id="PTHR43252:SF6">
    <property type="entry name" value="NEGATIVE TRANSCRIPTION REGULATOR PADR"/>
    <property type="match status" value="1"/>
</dbReference>
<dbReference type="PANTHER" id="PTHR43252">
    <property type="entry name" value="TRANSCRIPTIONAL REGULATOR YQJI"/>
    <property type="match status" value="1"/>
</dbReference>
<evidence type="ECO:0000259" key="1">
    <source>
        <dbReference type="Pfam" id="PF03551"/>
    </source>
</evidence>
<keyword evidence="4" id="KW-1185">Reference proteome</keyword>
<reference evidence="4" key="1">
    <citation type="journal article" date="2019" name="Int. J. Syst. Evol. Microbiol.">
        <title>The Global Catalogue of Microorganisms (GCM) 10K type strain sequencing project: providing services to taxonomists for standard genome sequencing and annotation.</title>
        <authorList>
            <consortium name="The Broad Institute Genomics Platform"/>
            <consortium name="The Broad Institute Genome Sequencing Center for Infectious Disease"/>
            <person name="Wu L."/>
            <person name="Ma J."/>
        </authorList>
    </citation>
    <scope>NUCLEOTIDE SEQUENCE [LARGE SCALE GENOMIC DNA]</scope>
    <source>
        <strain evidence="4">CCM 8749</strain>
    </source>
</reference>
<dbReference type="Pfam" id="PF03551">
    <property type="entry name" value="PadR"/>
    <property type="match status" value="1"/>
</dbReference>
<name>A0ABW1ILN0_9BACL</name>
<dbReference type="Gene3D" id="1.10.10.10">
    <property type="entry name" value="Winged helix-like DNA-binding domain superfamily/Winged helix DNA-binding domain"/>
    <property type="match status" value="1"/>
</dbReference>
<organism evidence="3 4">
    <name type="scientific">Marinicrinis lubricantis</name>
    <dbReference type="NCBI Taxonomy" id="2086470"/>
    <lineage>
        <taxon>Bacteria</taxon>
        <taxon>Bacillati</taxon>
        <taxon>Bacillota</taxon>
        <taxon>Bacilli</taxon>
        <taxon>Bacillales</taxon>
        <taxon>Paenibacillaceae</taxon>
    </lineage>
</organism>
<evidence type="ECO:0000313" key="3">
    <source>
        <dbReference type="EMBL" id="MFC5985981.1"/>
    </source>
</evidence>
<dbReference type="Pfam" id="PF10400">
    <property type="entry name" value="Vir_act_alpha_C"/>
    <property type="match status" value="1"/>
</dbReference>
<dbReference type="InterPro" id="IPR036388">
    <property type="entry name" value="WH-like_DNA-bd_sf"/>
</dbReference>
<dbReference type="InterPro" id="IPR005149">
    <property type="entry name" value="Tscrpt_reg_PadR_N"/>
</dbReference>
<evidence type="ECO:0000313" key="4">
    <source>
        <dbReference type="Proteomes" id="UP001596250"/>
    </source>
</evidence>
<dbReference type="Gene3D" id="6.10.140.190">
    <property type="match status" value="1"/>
</dbReference>